<evidence type="ECO:0000256" key="11">
    <source>
        <dbReference type="ARBA" id="ARBA00023277"/>
    </source>
</evidence>
<evidence type="ECO:0000256" key="8">
    <source>
        <dbReference type="ARBA" id="ARBA00022777"/>
    </source>
</evidence>
<evidence type="ECO:0000256" key="10">
    <source>
        <dbReference type="ARBA" id="ARBA00023268"/>
    </source>
</evidence>
<evidence type="ECO:0000256" key="14">
    <source>
        <dbReference type="ARBA" id="ARBA00060955"/>
    </source>
</evidence>
<evidence type="ECO:0000256" key="13">
    <source>
        <dbReference type="ARBA" id="ARBA00052873"/>
    </source>
</evidence>
<dbReference type="NCBIfam" id="TIGR02199">
    <property type="entry name" value="rfaE_dom_II"/>
    <property type="match status" value="1"/>
</dbReference>
<dbReference type="GO" id="GO:0005829">
    <property type="term" value="C:cytosol"/>
    <property type="evidence" value="ECO:0007669"/>
    <property type="project" value="TreeGrafter"/>
</dbReference>
<dbReference type="GO" id="GO:0009244">
    <property type="term" value="P:lipopolysaccharide core region biosynthetic process"/>
    <property type="evidence" value="ECO:0007669"/>
    <property type="project" value="UniProtKB-UniPathway"/>
</dbReference>
<organism evidence="19 20">
    <name type="scientific">Spiribacter salilacus</name>
    <dbReference type="NCBI Taxonomy" id="2664894"/>
    <lineage>
        <taxon>Bacteria</taxon>
        <taxon>Pseudomonadati</taxon>
        <taxon>Pseudomonadota</taxon>
        <taxon>Gammaproteobacteria</taxon>
        <taxon>Chromatiales</taxon>
        <taxon>Ectothiorhodospiraceae</taxon>
        <taxon>Spiribacter</taxon>
    </lineage>
</organism>
<dbReference type="AlphaFoldDB" id="A0A6N7QQG4"/>
<evidence type="ECO:0000313" key="19">
    <source>
        <dbReference type="EMBL" id="MRH78252.1"/>
    </source>
</evidence>
<feature type="binding site" evidence="16">
    <location>
        <begin position="195"/>
        <end position="198"/>
    </location>
    <ligand>
        <name>ATP</name>
        <dbReference type="ChEBI" id="CHEBI:30616"/>
    </ligand>
</feature>
<dbReference type="GO" id="GO:0033786">
    <property type="term" value="F:heptose-1-phosphate adenylyltransferase activity"/>
    <property type="evidence" value="ECO:0007669"/>
    <property type="project" value="UniProtKB-UniRule"/>
</dbReference>
<keyword evidence="11 16" id="KW-0119">Carbohydrate metabolism</keyword>
<dbReference type="EC" id="2.7.7.70" evidence="16"/>
<feature type="region of interest" description="Cytidylyltransferase" evidence="16">
    <location>
        <begin position="354"/>
        <end position="485"/>
    </location>
</feature>
<dbReference type="PROSITE" id="PS00583">
    <property type="entry name" value="PFKB_KINASES_1"/>
    <property type="match status" value="1"/>
</dbReference>
<evidence type="ECO:0000256" key="6">
    <source>
        <dbReference type="ARBA" id="ARBA00022695"/>
    </source>
</evidence>
<evidence type="ECO:0000259" key="17">
    <source>
        <dbReference type="Pfam" id="PF00294"/>
    </source>
</evidence>
<dbReference type="InterPro" id="IPR014729">
    <property type="entry name" value="Rossmann-like_a/b/a_fold"/>
</dbReference>
<name>A0A6N7QQG4_9GAMM</name>
<dbReference type="NCBIfam" id="TIGR00125">
    <property type="entry name" value="cyt_tran_rel"/>
    <property type="match status" value="1"/>
</dbReference>
<comment type="similarity">
    <text evidence="14 16">In the N-terminal section; belongs to the carbohydrate kinase PfkB family.</text>
</comment>
<evidence type="ECO:0000256" key="4">
    <source>
        <dbReference type="ARBA" id="ARBA00011738"/>
    </source>
</evidence>
<dbReference type="GO" id="GO:0033785">
    <property type="term" value="F:heptose 7-phosphate kinase activity"/>
    <property type="evidence" value="ECO:0007669"/>
    <property type="project" value="UniProtKB-UniRule"/>
</dbReference>
<dbReference type="GO" id="GO:0005524">
    <property type="term" value="F:ATP binding"/>
    <property type="evidence" value="ECO:0007669"/>
    <property type="project" value="UniProtKB-UniRule"/>
</dbReference>
<dbReference type="Gene3D" id="3.40.1190.20">
    <property type="match status" value="1"/>
</dbReference>
<evidence type="ECO:0000256" key="5">
    <source>
        <dbReference type="ARBA" id="ARBA00022679"/>
    </source>
</evidence>
<comment type="pathway">
    <text evidence="16">Nucleotide-sugar biosynthesis; ADP-L-glycero-beta-D-manno-heptose biosynthesis; ADP-L-glycero-beta-D-manno-heptose from D-glycero-beta-D-manno-heptose 7-phosphate: step 3/4.</text>
</comment>
<reference evidence="19 20" key="1">
    <citation type="submission" date="2019-11" db="EMBL/GenBank/DDBJ databases">
        <authorList>
            <person name="Zhang X.Y."/>
        </authorList>
    </citation>
    <scope>NUCLEOTIDE SEQUENCE [LARGE SCALE GENOMIC DNA]</scope>
    <source>
        <strain evidence="19 20">C176</strain>
    </source>
</reference>
<dbReference type="Pfam" id="PF01467">
    <property type="entry name" value="CTP_transf_like"/>
    <property type="match status" value="1"/>
</dbReference>
<dbReference type="InterPro" id="IPR029056">
    <property type="entry name" value="Ribokinase-like"/>
</dbReference>
<comment type="function">
    <text evidence="1 16">Catalyzes the phosphorylation of D-glycero-D-manno-heptose 7-phosphate at the C-1 position to selectively form D-glycero-beta-D-manno-heptose-1,7-bisphosphate.</text>
</comment>
<evidence type="ECO:0000256" key="3">
    <source>
        <dbReference type="ARBA" id="ARBA00004713"/>
    </source>
</evidence>
<proteinExistence type="inferred from homology"/>
<feature type="active site" evidence="16">
    <location>
        <position position="275"/>
    </location>
</feature>
<accession>A0A6N7QQG4</accession>
<evidence type="ECO:0000256" key="1">
    <source>
        <dbReference type="ARBA" id="ARBA00002319"/>
    </source>
</evidence>
<evidence type="ECO:0000259" key="18">
    <source>
        <dbReference type="Pfam" id="PF01467"/>
    </source>
</evidence>
<evidence type="ECO:0000256" key="16">
    <source>
        <dbReference type="HAMAP-Rule" id="MF_01603"/>
    </source>
</evidence>
<feature type="domain" description="Carbohydrate kinase PfkB" evidence="17">
    <location>
        <begin position="12"/>
        <end position="316"/>
    </location>
</feature>
<keyword evidence="7 16" id="KW-0547">Nucleotide-binding</keyword>
<dbReference type="InterPro" id="IPR011913">
    <property type="entry name" value="RfaE_dom_I"/>
</dbReference>
<dbReference type="Gene3D" id="3.40.50.620">
    <property type="entry name" value="HUPs"/>
    <property type="match status" value="1"/>
</dbReference>
<dbReference type="GO" id="GO:0097171">
    <property type="term" value="P:ADP-L-glycero-beta-D-manno-heptose biosynthetic process"/>
    <property type="evidence" value="ECO:0007669"/>
    <property type="project" value="UniProtKB-UniPathway"/>
</dbReference>
<comment type="pathway">
    <text evidence="16">Nucleotide-sugar biosynthesis; ADP-L-glycero-beta-D-manno-heptose biosynthesis; ADP-L-glycero-beta-D-manno-heptose from D-glycero-beta-D-manno-heptose 7-phosphate: step 1/4.</text>
</comment>
<comment type="pathway">
    <text evidence="3">Bacterial outer membrane biogenesis; LPS core biosynthesis.</text>
</comment>
<comment type="similarity">
    <text evidence="15 16">In the C-terminal section; belongs to the cytidylyltransferase family.</text>
</comment>
<evidence type="ECO:0000256" key="7">
    <source>
        <dbReference type="ARBA" id="ARBA00022741"/>
    </source>
</evidence>
<evidence type="ECO:0000256" key="9">
    <source>
        <dbReference type="ARBA" id="ARBA00022840"/>
    </source>
</evidence>
<evidence type="ECO:0000313" key="20">
    <source>
        <dbReference type="Proteomes" id="UP000433788"/>
    </source>
</evidence>
<dbReference type="UniPathway" id="UPA00356">
    <property type="reaction ID" value="UER00437"/>
</dbReference>
<dbReference type="InterPro" id="IPR023030">
    <property type="entry name" value="Bifunc_HldE"/>
</dbReference>
<comment type="function">
    <text evidence="2 16">Catalyzes the ADP transfer from ATP to D-glycero-beta-D-manno-heptose 1-phosphate, yielding ADP-D-glycero-beta-D-manno-heptose.</text>
</comment>
<keyword evidence="6 16" id="KW-0548">Nucleotidyltransferase</keyword>
<dbReference type="NCBIfam" id="TIGR02198">
    <property type="entry name" value="rfaE_dom_I"/>
    <property type="match status" value="1"/>
</dbReference>
<dbReference type="GO" id="GO:0016773">
    <property type="term" value="F:phosphotransferase activity, alcohol group as acceptor"/>
    <property type="evidence" value="ECO:0007669"/>
    <property type="project" value="InterPro"/>
</dbReference>
<dbReference type="SUPFAM" id="SSF52374">
    <property type="entry name" value="Nucleotidylyl transferase"/>
    <property type="match status" value="1"/>
</dbReference>
<feature type="region of interest" description="Ribokinase" evidence="16">
    <location>
        <begin position="1"/>
        <end position="326"/>
    </location>
</feature>
<evidence type="ECO:0000256" key="12">
    <source>
        <dbReference type="ARBA" id="ARBA00047428"/>
    </source>
</evidence>
<dbReference type="InterPro" id="IPR011611">
    <property type="entry name" value="PfkB_dom"/>
</dbReference>
<dbReference type="UniPathway" id="UPA00958"/>
<dbReference type="PANTHER" id="PTHR46969">
    <property type="entry name" value="BIFUNCTIONAL PROTEIN HLDE"/>
    <property type="match status" value="1"/>
</dbReference>
<dbReference type="RefSeq" id="WP_153719314.1">
    <property type="nucleotide sequence ID" value="NZ_WJPP01000003.1"/>
</dbReference>
<keyword evidence="5 16" id="KW-0808">Transferase</keyword>
<dbReference type="NCBIfam" id="NF008454">
    <property type="entry name" value="PRK11316.1"/>
    <property type="match status" value="1"/>
</dbReference>
<dbReference type="Pfam" id="PF00294">
    <property type="entry name" value="PfkB"/>
    <property type="match status" value="1"/>
</dbReference>
<dbReference type="CDD" id="cd01172">
    <property type="entry name" value="RfaE_like"/>
    <property type="match status" value="1"/>
</dbReference>
<keyword evidence="20" id="KW-1185">Reference proteome</keyword>
<dbReference type="FunFam" id="3.40.50.620:FF:000028">
    <property type="entry name" value="Bifunctional protein HldE"/>
    <property type="match status" value="1"/>
</dbReference>
<dbReference type="EC" id="2.7.1.167" evidence="16"/>
<sequence length="485" mass="51251">MQLSVPDFNSARVLVVGDVMLDRYWHGSAGRISPEAPVPVVQVEQEVSRPGGAANVAINLGALGVQVTLIGLVGEDEHADMLASQLLAGGVEAQLDRIATHPTICKLRVLSQRQQLIRLDFERGFTPAEASGIKSLFEQSLDEADVVIVSDYAKGTLCDVQAIIASANSRGIPVLVDPKGADWRPYVGATLLTPNLAEFVSVVATDKDQPRDYEQDYEDRHFLKSQAAALIESLNLSALLVTRGASGMSLFSAADSDVHLPAHAQEVFDVTGAGDTVISLLGAGLAAGMTLPEATNLANLGASLVVAKVGAASVSPEELKAAAGMMIGQKGVVDLPTLMALVASSRLKGERIVMTNGCFDLLHAGHVSYLESARALGDRLIVAVNDDLSVTRLKGKNRPVMTLDRRMQVLAGLDAVDWVIPFSESTPAQLVHQVLPDVLVKGGDYTPEEIAGSEAVIAAGGEVRALEYIEGESTTAILRRIQSTD</sequence>
<keyword evidence="8 16" id="KW-0418">Kinase</keyword>
<comment type="caution">
    <text evidence="19">The sequence shown here is derived from an EMBL/GenBank/DDBJ whole genome shotgun (WGS) entry which is preliminary data.</text>
</comment>
<comment type="subunit">
    <text evidence="4 16">Homodimer.</text>
</comment>
<dbReference type="InterPro" id="IPR004821">
    <property type="entry name" value="Cyt_trans-like"/>
</dbReference>
<evidence type="ECO:0000256" key="15">
    <source>
        <dbReference type="ARBA" id="ARBA00061122"/>
    </source>
</evidence>
<comment type="catalytic activity">
    <reaction evidence="12 16">
        <text>D-glycero-beta-D-manno-heptose 1-phosphate + ATP + H(+) = ADP-D-glycero-beta-D-manno-heptose + diphosphate</text>
        <dbReference type="Rhea" id="RHEA:27465"/>
        <dbReference type="ChEBI" id="CHEBI:15378"/>
        <dbReference type="ChEBI" id="CHEBI:30616"/>
        <dbReference type="ChEBI" id="CHEBI:33019"/>
        <dbReference type="ChEBI" id="CHEBI:59967"/>
        <dbReference type="ChEBI" id="CHEBI:61593"/>
        <dbReference type="EC" id="2.7.7.70"/>
    </reaction>
</comment>
<keyword evidence="10 16" id="KW-0511">Multifunctional enzyme</keyword>
<gene>
    <name evidence="16 19" type="primary">hldE</name>
    <name evidence="19" type="ORF">GH984_05990</name>
</gene>
<dbReference type="HAMAP" id="MF_01603">
    <property type="entry name" value="HldE"/>
    <property type="match status" value="1"/>
</dbReference>
<dbReference type="InterPro" id="IPR002173">
    <property type="entry name" value="Carboh/pur_kinase_PfkB_CS"/>
</dbReference>
<protein>
    <recommendedName>
        <fullName evidence="16">Bifunctional protein HldE</fullName>
    </recommendedName>
    <domain>
        <recommendedName>
            <fullName evidence="16">D-beta-D-heptose 7-phosphate kinase</fullName>
            <ecNumber evidence="16">2.7.1.167</ecNumber>
        </recommendedName>
        <alternativeName>
            <fullName evidence="16">D-beta-D-heptose 7-phosphotransferase</fullName>
        </alternativeName>
        <alternativeName>
            <fullName evidence="16">D-glycero-beta-D-manno-heptose-7-phosphate kinase</fullName>
        </alternativeName>
    </domain>
    <domain>
        <recommendedName>
            <fullName evidence="16">D-beta-D-heptose 1-phosphate adenylyltransferase</fullName>
            <ecNumber evidence="16">2.7.7.70</ecNumber>
        </recommendedName>
        <alternativeName>
            <fullName evidence="16">D-glycero-beta-D-manno-heptose 1-phosphate adenylyltransferase</fullName>
        </alternativeName>
    </domain>
</protein>
<dbReference type="PANTHER" id="PTHR46969:SF1">
    <property type="entry name" value="BIFUNCTIONAL PROTEIN HLDE"/>
    <property type="match status" value="1"/>
</dbReference>
<evidence type="ECO:0000256" key="2">
    <source>
        <dbReference type="ARBA" id="ARBA00003753"/>
    </source>
</evidence>
<dbReference type="InterPro" id="IPR011914">
    <property type="entry name" value="RfaE_dom_II"/>
</dbReference>
<keyword evidence="9 16" id="KW-0067">ATP-binding</keyword>
<dbReference type="EMBL" id="WJPP01000003">
    <property type="protein sequence ID" value="MRH78252.1"/>
    <property type="molecule type" value="Genomic_DNA"/>
</dbReference>
<dbReference type="FunFam" id="3.40.1190.20:FF:000002">
    <property type="entry name" value="Bifunctional protein HldE"/>
    <property type="match status" value="1"/>
</dbReference>
<feature type="domain" description="Cytidyltransferase-like" evidence="18">
    <location>
        <begin position="354"/>
        <end position="446"/>
    </location>
</feature>
<dbReference type="SUPFAM" id="SSF53613">
    <property type="entry name" value="Ribokinase-like"/>
    <property type="match status" value="1"/>
</dbReference>
<comment type="catalytic activity">
    <reaction evidence="13 16">
        <text>D-glycero-beta-D-manno-heptose 7-phosphate + ATP = D-glycero-beta-D-manno-heptose 1,7-bisphosphate + ADP + H(+)</text>
        <dbReference type="Rhea" id="RHEA:27473"/>
        <dbReference type="ChEBI" id="CHEBI:15378"/>
        <dbReference type="ChEBI" id="CHEBI:30616"/>
        <dbReference type="ChEBI" id="CHEBI:60204"/>
        <dbReference type="ChEBI" id="CHEBI:60208"/>
        <dbReference type="ChEBI" id="CHEBI:456216"/>
        <dbReference type="EC" id="2.7.1.167"/>
    </reaction>
</comment>
<dbReference type="Proteomes" id="UP000433788">
    <property type="component" value="Unassembled WGS sequence"/>
</dbReference>